<dbReference type="RefSeq" id="WP_097321750.1">
    <property type="nucleotide sequence ID" value="NZ_OBDY01000008.1"/>
</dbReference>
<dbReference type="Pfam" id="PF13474">
    <property type="entry name" value="SnoaL_3"/>
    <property type="match status" value="1"/>
</dbReference>
<sequence>MTDLSPLLDRVDAAARCLIEGDARGYFDLLPHAGDYTLMSPYGGDVDHGATVTDEAVAGIAAWFQGGEVELEVVAAHHSADLAVLVLIERQHGRIGGLDQDWSLRVTLVFRRADDRWLLLHRHADALTHRIDHDTLAALARGVRPGSAPDTEAPA</sequence>
<dbReference type="OrthoDB" id="1551077at2"/>
<dbReference type="InterPro" id="IPR032710">
    <property type="entry name" value="NTF2-like_dom_sf"/>
</dbReference>
<dbReference type="EMBL" id="OBDY01000008">
    <property type="protein sequence ID" value="SNY47823.1"/>
    <property type="molecule type" value="Genomic_DNA"/>
</dbReference>
<dbReference type="SUPFAM" id="SSF54427">
    <property type="entry name" value="NTF2-like"/>
    <property type="match status" value="1"/>
</dbReference>
<evidence type="ECO:0000313" key="2">
    <source>
        <dbReference type="EMBL" id="SNY47823.1"/>
    </source>
</evidence>
<dbReference type="Gene3D" id="3.10.450.50">
    <property type="match status" value="1"/>
</dbReference>
<dbReference type="Proteomes" id="UP000219612">
    <property type="component" value="Unassembled WGS sequence"/>
</dbReference>
<protein>
    <submittedName>
        <fullName evidence="2">Ketosteroid isomerase homolog</fullName>
    </submittedName>
</protein>
<feature type="domain" description="SnoaL-like" evidence="1">
    <location>
        <begin position="11"/>
        <end position="124"/>
    </location>
</feature>
<dbReference type="AlphaFoldDB" id="A0A285IIU3"/>
<reference evidence="2 3" key="1">
    <citation type="submission" date="2017-09" db="EMBL/GenBank/DDBJ databases">
        <authorList>
            <person name="Ehlers B."/>
            <person name="Leendertz F.H."/>
        </authorList>
    </citation>
    <scope>NUCLEOTIDE SEQUENCE [LARGE SCALE GENOMIC DNA]</scope>
    <source>
        <strain evidence="2 3">CGMCC 4.6857</strain>
    </source>
</reference>
<accession>A0A285IIU3</accession>
<keyword evidence="2" id="KW-0413">Isomerase</keyword>
<gene>
    <name evidence="2" type="ORF">SAMN05421748_108222</name>
</gene>
<name>A0A285IIU3_9ACTN</name>
<evidence type="ECO:0000259" key="1">
    <source>
        <dbReference type="Pfam" id="PF13474"/>
    </source>
</evidence>
<keyword evidence="3" id="KW-1185">Reference proteome</keyword>
<dbReference type="InterPro" id="IPR037401">
    <property type="entry name" value="SnoaL-like"/>
</dbReference>
<dbReference type="GO" id="GO:0016853">
    <property type="term" value="F:isomerase activity"/>
    <property type="evidence" value="ECO:0007669"/>
    <property type="project" value="UniProtKB-KW"/>
</dbReference>
<organism evidence="2 3">
    <name type="scientific">Paractinoplanes atraurantiacus</name>
    <dbReference type="NCBI Taxonomy" id="1036182"/>
    <lineage>
        <taxon>Bacteria</taxon>
        <taxon>Bacillati</taxon>
        <taxon>Actinomycetota</taxon>
        <taxon>Actinomycetes</taxon>
        <taxon>Micromonosporales</taxon>
        <taxon>Micromonosporaceae</taxon>
        <taxon>Paractinoplanes</taxon>
    </lineage>
</organism>
<proteinExistence type="predicted"/>
<evidence type="ECO:0000313" key="3">
    <source>
        <dbReference type="Proteomes" id="UP000219612"/>
    </source>
</evidence>